<dbReference type="EMBL" id="KU050077">
    <property type="protein sequence ID" value="AMB48755.1"/>
    <property type="molecule type" value="Genomic_DNA"/>
</dbReference>
<feature type="region of interest" description="Disordered" evidence="1">
    <location>
        <begin position="1"/>
        <end position="22"/>
    </location>
</feature>
<organismHost>
    <name type="scientific">Glossina</name>
    <name type="common">tsetse flies</name>
    <dbReference type="NCBI Taxonomy" id="7393"/>
</organismHost>
<evidence type="ECO:0000313" key="2">
    <source>
        <dbReference type="EMBL" id="AMB48755.1"/>
    </source>
</evidence>
<evidence type="ECO:0000256" key="1">
    <source>
        <dbReference type="SAM" id="MobiDB-lite"/>
    </source>
</evidence>
<feature type="compositionally biased region" description="Basic and acidic residues" evidence="1">
    <location>
        <begin position="8"/>
        <end position="22"/>
    </location>
</feature>
<proteinExistence type="predicted"/>
<gene>
    <name evidence="2" type="ORF">GpSGHVEth151</name>
</gene>
<organism evidence="2 3">
    <name type="scientific">Glossina hytrovirus (isolate Glossina pallidipes/Ethiopia/Seibersdorf/-)</name>
    <name type="common">GHV</name>
    <dbReference type="NCBI Taxonomy" id="379529"/>
    <lineage>
        <taxon>Viruses</taxon>
        <taxon>Viruses incertae sedis</taxon>
        <taxon>Naldaviricetes</taxon>
        <taxon>Lefavirales</taxon>
        <taxon>Hytrosaviridae</taxon>
        <taxon>Glossinavirus</taxon>
        <taxon>Glossinavirus glopallidipedis</taxon>
    </lineage>
</organism>
<name>A0A0Y0M3M0_GHVS</name>
<protein>
    <submittedName>
        <fullName evidence="2">Uncharacterized protein</fullName>
    </submittedName>
</protein>
<dbReference type="Proteomes" id="UP000282469">
    <property type="component" value="Segment"/>
</dbReference>
<reference evidence="2 3" key="1">
    <citation type="journal article" date="2016" name="J. Gen. Virol.">
        <title>Comprehensive annotation of Glossina pallidipes salivary gland hypertrophy virus from Ethiopian tsetse flies: a proteogenomics approach.</title>
        <authorList>
            <person name="Abd-Alla A.M."/>
            <person name="Kariithi H.M."/>
            <person name="Cousserans F."/>
            <person name="Parker N.J."/>
            <person name="Ince I.A."/>
            <person name="Scully E.D."/>
            <person name="Boeren S."/>
            <person name="Geib S.M."/>
            <person name="Mekonnen S."/>
            <person name="Vlak J.M."/>
            <person name="Parker A.G."/>
            <person name="Vreysen M.J."/>
            <person name="Bergoin M."/>
        </authorList>
    </citation>
    <scope>NUCLEOTIDE SEQUENCE [LARGE SCALE GENOMIC DNA]</scope>
    <source>
        <strain evidence="2 3">Ethiopian</strain>
    </source>
</reference>
<evidence type="ECO:0000313" key="3">
    <source>
        <dbReference type="Proteomes" id="UP000282469"/>
    </source>
</evidence>
<accession>A0A0Y0M3M0</accession>
<sequence>MSSSRETYNIEREQINREADKNNKYNEFKQLFGFFPNERHRADQHVMGKSYKFIPKSNNNNNNNNNN</sequence>